<proteinExistence type="predicted"/>
<reference evidence="1 2" key="1">
    <citation type="submission" date="2019-12" db="EMBL/GenBank/DDBJ databases">
        <title>Corynebacterium sp. nov., isolated from feces of the Anser Albifrons in China.</title>
        <authorList>
            <person name="Liu Q."/>
        </authorList>
    </citation>
    <scope>NUCLEOTIDE SEQUENCE [LARGE SCALE GENOMIC DNA]</scope>
    <source>
        <strain evidence="1 2">4H37-19</strain>
    </source>
</reference>
<dbReference type="EMBL" id="CP046884">
    <property type="protein sequence ID" value="QNQ89393.1"/>
    <property type="molecule type" value="Genomic_DNA"/>
</dbReference>
<accession>A0A7H0SLG8</accession>
<evidence type="ECO:0000313" key="1">
    <source>
        <dbReference type="EMBL" id="QNQ89393.1"/>
    </source>
</evidence>
<evidence type="ECO:0000313" key="2">
    <source>
        <dbReference type="Proteomes" id="UP000516320"/>
    </source>
</evidence>
<dbReference type="AlphaFoldDB" id="A0A7H0SLG8"/>
<keyword evidence="2" id="KW-1185">Reference proteome</keyword>
<dbReference type="Proteomes" id="UP000516320">
    <property type="component" value="Chromosome"/>
</dbReference>
<protein>
    <submittedName>
        <fullName evidence="1">Uncharacterized protein</fullName>
    </submittedName>
</protein>
<organism evidence="1 2">
    <name type="scientific">Corynebacterium poyangense</name>
    <dbReference type="NCBI Taxonomy" id="2684405"/>
    <lineage>
        <taxon>Bacteria</taxon>
        <taxon>Bacillati</taxon>
        <taxon>Actinomycetota</taxon>
        <taxon>Actinomycetes</taxon>
        <taxon>Mycobacteriales</taxon>
        <taxon>Corynebacteriaceae</taxon>
        <taxon>Corynebacterium</taxon>
    </lineage>
</organism>
<sequence>MSEKELSGWGIVLKPATTDDARRLQPHLHPEWPAVREKLLARIDH</sequence>
<gene>
    <name evidence="1" type="ORF">GP475_01180</name>
</gene>
<dbReference type="KEGG" id="cpoy:GP475_01180"/>
<dbReference type="RefSeq" id="WP_187974849.1">
    <property type="nucleotide sequence ID" value="NZ_CP046884.1"/>
</dbReference>
<name>A0A7H0SLG8_9CORY</name>